<keyword evidence="2" id="KW-1185">Reference proteome</keyword>
<dbReference type="EMBL" id="JAINVV010000005">
    <property type="protein sequence ID" value="MBY8823187.1"/>
    <property type="molecule type" value="Genomic_DNA"/>
</dbReference>
<name>A0ABS7PS16_9SPHN</name>
<evidence type="ECO:0000313" key="2">
    <source>
        <dbReference type="Proteomes" id="UP000706039"/>
    </source>
</evidence>
<dbReference type="Proteomes" id="UP000706039">
    <property type="component" value="Unassembled WGS sequence"/>
</dbReference>
<dbReference type="RefSeq" id="WP_222990306.1">
    <property type="nucleotide sequence ID" value="NZ_JAINVV010000005.1"/>
</dbReference>
<sequence length="70" mass="7948">MSGLRLPKLPDRTPVKLTILLLPGLHQRLADYAAKYAKAYGVEEPVTELVPAMLASFLDNDRHFMRRRAD</sequence>
<comment type="caution">
    <text evidence="1">The sequence shown here is derived from an EMBL/GenBank/DDBJ whole genome shotgun (WGS) entry which is preliminary data.</text>
</comment>
<gene>
    <name evidence="1" type="ORF">K7G82_12855</name>
</gene>
<proteinExistence type="predicted"/>
<protein>
    <submittedName>
        <fullName evidence="1">DUF2274 domain-containing protein</fullName>
    </submittedName>
</protein>
<accession>A0ABS7PS16</accession>
<evidence type="ECO:0000313" key="1">
    <source>
        <dbReference type="EMBL" id="MBY8823187.1"/>
    </source>
</evidence>
<organism evidence="1 2">
    <name type="scientific">Sphingomonas colocasiae</name>
    <dbReference type="NCBI Taxonomy" id="1848973"/>
    <lineage>
        <taxon>Bacteria</taxon>
        <taxon>Pseudomonadati</taxon>
        <taxon>Pseudomonadota</taxon>
        <taxon>Alphaproteobacteria</taxon>
        <taxon>Sphingomonadales</taxon>
        <taxon>Sphingomonadaceae</taxon>
        <taxon>Sphingomonas</taxon>
    </lineage>
</organism>
<dbReference type="Pfam" id="PF10038">
    <property type="entry name" value="DUF2274"/>
    <property type="match status" value="1"/>
</dbReference>
<dbReference type="InterPro" id="IPR018733">
    <property type="entry name" value="DUF2274"/>
</dbReference>
<reference evidence="1 2" key="1">
    <citation type="submission" date="2021-08" db="EMBL/GenBank/DDBJ databases">
        <authorList>
            <person name="Tuo L."/>
        </authorList>
    </citation>
    <scope>NUCLEOTIDE SEQUENCE [LARGE SCALE GENOMIC DNA]</scope>
    <source>
        <strain evidence="1 2">JCM 31229</strain>
    </source>
</reference>